<keyword evidence="6 8" id="KW-0503">Monooxygenase</keyword>
<proteinExistence type="inferred from homology"/>
<dbReference type="RefSeq" id="WP_167921656.1">
    <property type="nucleotide sequence ID" value="NZ_JAATIT010000003.1"/>
</dbReference>
<dbReference type="SUPFAM" id="SSF48264">
    <property type="entry name" value="Cytochrome P450"/>
    <property type="match status" value="1"/>
</dbReference>
<dbReference type="InterPro" id="IPR002397">
    <property type="entry name" value="Cyt_P450_B"/>
</dbReference>
<keyword evidence="3 8" id="KW-0479">Metal-binding</keyword>
<dbReference type="PRINTS" id="PR00385">
    <property type="entry name" value="P450"/>
</dbReference>
<sequence>MSETLLNRSDDTGGDERVYDPLDPVVKHEPYPFYAKLRRDDPVTWLPSLQAFGVARYEDVDTLLKNGKLYSSSMFWPALLGEYDPVPEVPPMISMDPPGHVHLRKLANKAFVPSKIKILVDRTYEVANELIDDIIAKHGVEGEFDFATDFCALYPVTVIAQVLGVPTARRAEFKVWVDNILAAANRAAYGPERLAEIQDSSDKVRAFFEDLYDERAADPQDDLISQFIVAEIDGEKMSRIEVIQMSILLLIGGVETTTNLLGTTLVELKRHPEVYARVRANPELIPALIEEVLRYNPPVQIIFRHTMEDTELGGVKIPKGSTVMPLLASANRDESKFADPEVFDIDRKIAFPLMSFGQGPHFCLGNYLSRMEARSALETVFQRFELLEPVSDEVEWLDSYFARGPHHLKVRFRARG</sequence>
<comment type="similarity">
    <text evidence="1 8">Belongs to the cytochrome P450 family.</text>
</comment>
<name>A0A7X5XSM1_9SPHN</name>
<evidence type="ECO:0000313" key="11">
    <source>
        <dbReference type="Proteomes" id="UP000535078"/>
    </source>
</evidence>
<dbReference type="PRINTS" id="PR00359">
    <property type="entry name" value="BP450"/>
</dbReference>
<evidence type="ECO:0000256" key="1">
    <source>
        <dbReference type="ARBA" id="ARBA00010617"/>
    </source>
</evidence>
<keyword evidence="4 8" id="KW-0560">Oxidoreductase</keyword>
<dbReference type="Pfam" id="PF00067">
    <property type="entry name" value="p450"/>
    <property type="match status" value="1"/>
</dbReference>
<keyword evidence="2 8" id="KW-0349">Heme</keyword>
<dbReference type="PANTHER" id="PTHR46696">
    <property type="entry name" value="P450, PUTATIVE (EUROFUNG)-RELATED"/>
    <property type="match status" value="1"/>
</dbReference>
<evidence type="ECO:0000256" key="4">
    <source>
        <dbReference type="ARBA" id="ARBA00023002"/>
    </source>
</evidence>
<evidence type="ECO:0008006" key="12">
    <source>
        <dbReference type="Google" id="ProtNLM"/>
    </source>
</evidence>
<dbReference type="PROSITE" id="PS00086">
    <property type="entry name" value="CYTOCHROME_P450"/>
    <property type="match status" value="1"/>
</dbReference>
<protein>
    <recommendedName>
        <fullName evidence="12">Cytochrome P450</fullName>
    </recommendedName>
</protein>
<dbReference type="Proteomes" id="UP000535078">
    <property type="component" value="Unassembled WGS sequence"/>
</dbReference>
<dbReference type="InterPro" id="IPR017972">
    <property type="entry name" value="Cyt_P450_CS"/>
</dbReference>
<dbReference type="GO" id="GO:0004497">
    <property type="term" value="F:monooxygenase activity"/>
    <property type="evidence" value="ECO:0007669"/>
    <property type="project" value="UniProtKB-KW"/>
</dbReference>
<comment type="caution">
    <text evidence="10">The sequence shown here is derived from an EMBL/GenBank/DDBJ whole genome shotgun (WGS) entry which is preliminary data.</text>
</comment>
<evidence type="ECO:0000256" key="6">
    <source>
        <dbReference type="ARBA" id="ARBA00023033"/>
    </source>
</evidence>
<dbReference type="FunFam" id="1.10.630.10:FF:000018">
    <property type="entry name" value="Cytochrome P450 monooxygenase"/>
    <property type="match status" value="1"/>
</dbReference>
<reference evidence="10 11" key="1">
    <citation type="submission" date="2020-03" db="EMBL/GenBank/DDBJ databases">
        <title>Genomic Encyclopedia of Type Strains, Phase IV (KMG-IV): sequencing the most valuable type-strain genomes for metagenomic binning, comparative biology and taxonomic classification.</title>
        <authorList>
            <person name="Goeker M."/>
        </authorList>
    </citation>
    <scope>NUCLEOTIDE SEQUENCE [LARGE SCALE GENOMIC DNA]</scope>
    <source>
        <strain evidence="10 11">DSM 25229</strain>
    </source>
</reference>
<feature type="compositionally biased region" description="Basic and acidic residues" evidence="9">
    <location>
        <begin position="8"/>
        <end position="21"/>
    </location>
</feature>
<feature type="region of interest" description="Disordered" evidence="9">
    <location>
        <begin position="1"/>
        <end position="21"/>
    </location>
</feature>
<dbReference type="AlphaFoldDB" id="A0A7X5XSM1"/>
<organism evidence="10 11">
    <name type="scientific">Sphingopyxis italica</name>
    <dbReference type="NCBI Taxonomy" id="1129133"/>
    <lineage>
        <taxon>Bacteria</taxon>
        <taxon>Pseudomonadati</taxon>
        <taxon>Pseudomonadota</taxon>
        <taxon>Alphaproteobacteria</taxon>
        <taxon>Sphingomonadales</taxon>
        <taxon>Sphingomonadaceae</taxon>
        <taxon>Sphingopyxis</taxon>
    </lineage>
</organism>
<dbReference type="CDD" id="cd20625">
    <property type="entry name" value="CYP164-like"/>
    <property type="match status" value="1"/>
</dbReference>
<accession>A0A7X5XSM1</accession>
<evidence type="ECO:0000256" key="9">
    <source>
        <dbReference type="SAM" id="MobiDB-lite"/>
    </source>
</evidence>
<dbReference type="GO" id="GO:0020037">
    <property type="term" value="F:heme binding"/>
    <property type="evidence" value="ECO:0007669"/>
    <property type="project" value="InterPro"/>
</dbReference>
<evidence type="ECO:0000256" key="7">
    <source>
        <dbReference type="ARBA" id="ARBA00043906"/>
    </source>
</evidence>
<evidence type="ECO:0000256" key="3">
    <source>
        <dbReference type="ARBA" id="ARBA00022723"/>
    </source>
</evidence>
<dbReference type="EMBL" id="JAATIT010000003">
    <property type="protein sequence ID" value="NJB90178.1"/>
    <property type="molecule type" value="Genomic_DNA"/>
</dbReference>
<evidence type="ECO:0000256" key="5">
    <source>
        <dbReference type="ARBA" id="ARBA00023004"/>
    </source>
</evidence>
<dbReference type="InterPro" id="IPR036396">
    <property type="entry name" value="Cyt_P450_sf"/>
</dbReference>
<dbReference type="GO" id="GO:0016705">
    <property type="term" value="F:oxidoreductase activity, acting on paired donors, with incorporation or reduction of molecular oxygen"/>
    <property type="evidence" value="ECO:0007669"/>
    <property type="project" value="InterPro"/>
</dbReference>
<dbReference type="InterPro" id="IPR001128">
    <property type="entry name" value="Cyt_P450"/>
</dbReference>
<gene>
    <name evidence="10" type="ORF">GGR90_002372</name>
</gene>
<keyword evidence="5 8" id="KW-0408">Iron</keyword>
<evidence type="ECO:0000256" key="8">
    <source>
        <dbReference type="RuleBase" id="RU000461"/>
    </source>
</evidence>
<evidence type="ECO:0000313" key="10">
    <source>
        <dbReference type="EMBL" id="NJB90178.1"/>
    </source>
</evidence>
<keyword evidence="11" id="KW-1185">Reference proteome</keyword>
<dbReference type="GO" id="GO:0005506">
    <property type="term" value="F:iron ion binding"/>
    <property type="evidence" value="ECO:0007669"/>
    <property type="project" value="InterPro"/>
</dbReference>
<dbReference type="Gene3D" id="1.10.630.10">
    <property type="entry name" value="Cytochrome P450"/>
    <property type="match status" value="1"/>
</dbReference>
<evidence type="ECO:0000256" key="2">
    <source>
        <dbReference type="ARBA" id="ARBA00022617"/>
    </source>
</evidence>
<dbReference type="PANTHER" id="PTHR46696:SF1">
    <property type="entry name" value="CYTOCHROME P450 YJIB-RELATED"/>
    <property type="match status" value="1"/>
</dbReference>
<comment type="function">
    <text evidence="7">Cytochromes P450 are a group of heme-thiolate monooxygenases. They oxidize a variety of structurally unrelated compounds, including steroids, fatty acids, and xenobiotics.</text>
</comment>